<proteinExistence type="predicted"/>
<protein>
    <submittedName>
        <fullName evidence="1">Uncharacterized protein</fullName>
    </submittedName>
</protein>
<dbReference type="EMBL" id="GBXM01096011">
    <property type="protein sequence ID" value="JAH12566.1"/>
    <property type="molecule type" value="Transcribed_RNA"/>
</dbReference>
<accession>A0A0E9QXR2</accession>
<evidence type="ECO:0000313" key="1">
    <source>
        <dbReference type="EMBL" id="JAH21659.1"/>
    </source>
</evidence>
<dbReference type="AlphaFoldDB" id="A0A0E9QXR2"/>
<reference evidence="1" key="1">
    <citation type="submission" date="2014-11" db="EMBL/GenBank/DDBJ databases">
        <authorList>
            <person name="Amaro Gonzalez C."/>
        </authorList>
    </citation>
    <scope>NUCLEOTIDE SEQUENCE</scope>
</reference>
<dbReference type="EMBL" id="GBXM01086918">
    <property type="protein sequence ID" value="JAH21659.1"/>
    <property type="molecule type" value="Transcribed_RNA"/>
</dbReference>
<reference evidence="1" key="2">
    <citation type="journal article" date="2015" name="Fish Shellfish Immunol.">
        <title>Early steps in the European eel (Anguilla anguilla)-Vibrio vulnificus interaction in the gills: Role of the RtxA13 toxin.</title>
        <authorList>
            <person name="Callol A."/>
            <person name="Pajuelo D."/>
            <person name="Ebbesson L."/>
            <person name="Teles M."/>
            <person name="MacKenzie S."/>
            <person name="Amaro C."/>
        </authorList>
    </citation>
    <scope>NUCLEOTIDE SEQUENCE</scope>
</reference>
<name>A0A0E9QXR2_ANGAN</name>
<organism evidence="1">
    <name type="scientific">Anguilla anguilla</name>
    <name type="common">European freshwater eel</name>
    <name type="synonym">Muraena anguilla</name>
    <dbReference type="NCBI Taxonomy" id="7936"/>
    <lineage>
        <taxon>Eukaryota</taxon>
        <taxon>Metazoa</taxon>
        <taxon>Chordata</taxon>
        <taxon>Craniata</taxon>
        <taxon>Vertebrata</taxon>
        <taxon>Euteleostomi</taxon>
        <taxon>Actinopterygii</taxon>
        <taxon>Neopterygii</taxon>
        <taxon>Teleostei</taxon>
        <taxon>Anguilliformes</taxon>
        <taxon>Anguillidae</taxon>
        <taxon>Anguilla</taxon>
    </lineage>
</organism>
<sequence length="25" mass="2789">MLGEADLKDIFFAEPIKPPSQQNTV</sequence>